<comment type="caution">
    <text evidence="2">The sequence shown here is derived from an EMBL/GenBank/DDBJ whole genome shotgun (WGS) entry which is preliminary data.</text>
</comment>
<reference evidence="2 3" key="1">
    <citation type="submission" date="2014-08" db="EMBL/GenBank/DDBJ databases">
        <title>Genome sequences of NCPPB Pectobacterium isolates.</title>
        <authorList>
            <person name="Glover R.H."/>
            <person name="Sapp M."/>
            <person name="Elphinstone J."/>
        </authorList>
    </citation>
    <scope>NUCLEOTIDE SEQUENCE [LARGE SCALE GENOMIC DNA]</scope>
    <source>
        <strain evidence="2 3">NCPPB3841</strain>
    </source>
</reference>
<dbReference type="PROSITE" id="PS50943">
    <property type="entry name" value="HTH_CROC1"/>
    <property type="match status" value="1"/>
</dbReference>
<proteinExistence type="predicted"/>
<dbReference type="SUPFAM" id="SSF47413">
    <property type="entry name" value="lambda repressor-like DNA-binding domains"/>
    <property type="match status" value="1"/>
</dbReference>
<dbReference type="Pfam" id="PF13560">
    <property type="entry name" value="HTH_31"/>
    <property type="match status" value="1"/>
</dbReference>
<organism evidence="2 3">
    <name type="scientific">Pectobacterium odoriferum</name>
    <dbReference type="NCBI Taxonomy" id="78398"/>
    <lineage>
        <taxon>Bacteria</taxon>
        <taxon>Pseudomonadati</taxon>
        <taxon>Pseudomonadota</taxon>
        <taxon>Gammaproteobacteria</taxon>
        <taxon>Enterobacterales</taxon>
        <taxon>Pectobacteriaceae</taxon>
        <taxon>Pectobacterium</taxon>
    </lineage>
</organism>
<dbReference type="CDD" id="cd00093">
    <property type="entry name" value="HTH_XRE"/>
    <property type="match status" value="1"/>
</dbReference>
<dbReference type="InterPro" id="IPR001387">
    <property type="entry name" value="Cro/C1-type_HTH"/>
</dbReference>
<evidence type="ECO:0000313" key="3">
    <source>
        <dbReference type="Proteomes" id="UP000029447"/>
    </source>
</evidence>
<accession>A0ABR4VPD2</accession>
<name>A0ABR4VPD2_9GAMM</name>
<evidence type="ECO:0000313" key="2">
    <source>
        <dbReference type="EMBL" id="KGA41237.1"/>
    </source>
</evidence>
<dbReference type="RefSeq" id="WP_044205747.1">
    <property type="nucleotide sequence ID" value="NZ_JQOF01000009.1"/>
</dbReference>
<protein>
    <submittedName>
        <fullName evidence="2">XRE family transcriptional regulator</fullName>
    </submittedName>
</protein>
<keyword evidence="3" id="KW-1185">Reference proteome</keyword>
<dbReference type="Gene3D" id="1.10.260.40">
    <property type="entry name" value="lambda repressor-like DNA-binding domains"/>
    <property type="match status" value="1"/>
</dbReference>
<gene>
    <name evidence="2" type="ORF">KU75_12950</name>
</gene>
<dbReference type="InterPro" id="IPR010982">
    <property type="entry name" value="Lambda_DNA-bd_dom_sf"/>
</dbReference>
<dbReference type="EMBL" id="JQOF01000009">
    <property type="protein sequence ID" value="KGA41237.1"/>
    <property type="molecule type" value="Genomic_DNA"/>
</dbReference>
<sequence length="129" mass="13950">MTTIGVRLREERERLGLNQADFGALVGCSRNTQAYYERDERSPDSKYLTALLSKGIDAWYVLTGNQFPDIGNVTNDELELIKIYRAAPLAIKAAALAALTAGSSATVGSINVTGSGQRVAGRDYHEGKK</sequence>
<dbReference type="Proteomes" id="UP000029447">
    <property type="component" value="Unassembled WGS sequence"/>
</dbReference>
<feature type="domain" description="HTH cro/C1-type" evidence="1">
    <location>
        <begin position="8"/>
        <end position="48"/>
    </location>
</feature>
<dbReference type="SMART" id="SM00530">
    <property type="entry name" value="HTH_XRE"/>
    <property type="match status" value="1"/>
</dbReference>
<evidence type="ECO:0000259" key="1">
    <source>
        <dbReference type="PROSITE" id="PS50943"/>
    </source>
</evidence>